<dbReference type="SMART" id="SM00702">
    <property type="entry name" value="P4Hc"/>
    <property type="match status" value="1"/>
</dbReference>
<organism evidence="9 10">
    <name type="scientific">Symbiodinium microadriaticum</name>
    <name type="common">Dinoflagellate</name>
    <name type="synonym">Zooxanthella microadriatica</name>
    <dbReference type="NCBI Taxonomy" id="2951"/>
    <lineage>
        <taxon>Eukaryota</taxon>
        <taxon>Sar</taxon>
        <taxon>Alveolata</taxon>
        <taxon>Dinophyceae</taxon>
        <taxon>Suessiales</taxon>
        <taxon>Symbiodiniaceae</taxon>
        <taxon>Symbiodinium</taxon>
    </lineage>
</organism>
<keyword evidence="3" id="KW-0847">Vitamin C</keyword>
<evidence type="ECO:0000256" key="4">
    <source>
        <dbReference type="ARBA" id="ARBA00022964"/>
    </source>
</evidence>
<dbReference type="InterPro" id="IPR006620">
    <property type="entry name" value="Pro_4_hyd_alph"/>
</dbReference>
<keyword evidence="2" id="KW-0479">Metal-binding</keyword>
<accession>A0A1Q9C9T5</accession>
<proteinExistence type="predicted"/>
<gene>
    <name evidence="9" type="primary">OGFOD2</name>
    <name evidence="9" type="ORF">AK812_SmicGene40000</name>
</gene>
<dbReference type="Proteomes" id="UP000186817">
    <property type="component" value="Unassembled WGS sequence"/>
</dbReference>
<dbReference type="InterPro" id="IPR005123">
    <property type="entry name" value="Oxoglu/Fe-dep_dioxygenase_dom"/>
</dbReference>
<name>A0A1Q9C9T5_SYMMI</name>
<evidence type="ECO:0000256" key="3">
    <source>
        <dbReference type="ARBA" id="ARBA00022896"/>
    </source>
</evidence>
<dbReference type="PANTHER" id="PTHR24014:SF4">
    <property type="entry name" value="2-OXOGLUTARATE AND IRON-DEPENDENT OXYGENASE DOMAIN-CONTAINING PROTEIN 2"/>
    <property type="match status" value="1"/>
</dbReference>
<dbReference type="SUPFAM" id="SSF54495">
    <property type="entry name" value="UBC-like"/>
    <property type="match status" value="1"/>
</dbReference>
<feature type="region of interest" description="Disordered" evidence="7">
    <location>
        <begin position="655"/>
        <end position="713"/>
    </location>
</feature>
<feature type="domain" description="Fe2OG dioxygenase" evidence="8">
    <location>
        <begin position="381"/>
        <end position="475"/>
    </location>
</feature>
<comment type="cofactor">
    <cofactor evidence="1">
        <name>L-ascorbate</name>
        <dbReference type="ChEBI" id="CHEBI:38290"/>
    </cofactor>
</comment>
<evidence type="ECO:0000313" key="10">
    <source>
        <dbReference type="Proteomes" id="UP000186817"/>
    </source>
</evidence>
<dbReference type="AlphaFoldDB" id="A0A1Q9C9T5"/>
<dbReference type="InterPro" id="IPR000608">
    <property type="entry name" value="UBC"/>
</dbReference>
<dbReference type="Gene3D" id="2.60.120.620">
    <property type="entry name" value="q2cbj1_9rhob like domain"/>
    <property type="match status" value="1"/>
</dbReference>
<dbReference type="OrthoDB" id="1736837at2759"/>
<dbReference type="Pfam" id="PF25238">
    <property type="entry name" value="OGFOD2-like"/>
    <property type="match status" value="1"/>
</dbReference>
<dbReference type="PANTHER" id="PTHR24014">
    <property type="entry name" value="2-OXOGLUTARATE AND IRON-DEPENDENT OXYGENASE DOMAIN-CONTAINING PROTEIN 2"/>
    <property type="match status" value="1"/>
</dbReference>
<keyword evidence="4" id="KW-0223">Dioxygenase</keyword>
<sequence>MEPAVASDGGSLRFAVGARVSCNMGREGWASGEIVATRYREDHWPPGKTAPYQVKLDLAFGGALIYAPADFPQVIRAELPSTFSVPEEDSNPERTLEVLHKEIVRLRDEPGVIHVSEPELMGVAEDGTELFVPRGDTGPWLVSVVIQGPAGSPYERRLRLLVKVNSAYPLTPPEVRVQSWLHHALVKQDGVVDEAAFAEALSKLEEDKSDDSASKLCRTMRAVLLLLGHPEQLSEIVDMDDVQDAAKANAKCLKTISEYGSLRRHQFLFNEEEAFSKDMFDPRFWTAYAANTAEAWSSILTEEASEVYSFPIFTEGFCKDFVEELDSFHASGLPARRPNSMNNYGVVVNEIGMEPALDRLVHSFLQLVAHHLFPGVGSHFDRHHTFVVRYKVGEDLGLDMHTDDSDVTFNICLGKDFKGAGLQFCGNQGAANHRHASLLYQHKLGHCVVHRGHRRHGADDITEGERLNLIVWTRNIEYRRSREWSRYNLQLQSSGYRQESGPPDKVCLSYTHDRDYGVFKEYKTQKMMQNCGRGWCPPRHAEYPDFLPEDAAGVNTGTDKRSTVEWFELGTNLLYKLFAKMGTPSGSKNQNLFMDRLLGKDVRSFDGGAYMGPGVAGADLGYQAQKEKERQLEKAQKHQEVSEFRRAASDHRIDKAMTKTDKVAQTISGPEVGPQVGPQAKKRMPSFVKVKSKEDVFDEKKEPDSKRARVEGN</sequence>
<dbReference type="EMBL" id="LSRX01001457">
    <property type="protein sequence ID" value="OLP79686.1"/>
    <property type="molecule type" value="Genomic_DNA"/>
</dbReference>
<dbReference type="GO" id="GO:0031418">
    <property type="term" value="F:L-ascorbic acid binding"/>
    <property type="evidence" value="ECO:0007669"/>
    <property type="project" value="UniProtKB-KW"/>
</dbReference>
<dbReference type="GO" id="GO:0051213">
    <property type="term" value="F:dioxygenase activity"/>
    <property type="evidence" value="ECO:0007669"/>
    <property type="project" value="UniProtKB-KW"/>
</dbReference>
<evidence type="ECO:0000313" key="9">
    <source>
        <dbReference type="EMBL" id="OLP79686.1"/>
    </source>
</evidence>
<evidence type="ECO:0000256" key="7">
    <source>
        <dbReference type="SAM" id="MobiDB-lite"/>
    </source>
</evidence>
<evidence type="ECO:0000259" key="8">
    <source>
        <dbReference type="PROSITE" id="PS51471"/>
    </source>
</evidence>
<dbReference type="GO" id="GO:0005506">
    <property type="term" value="F:iron ion binding"/>
    <property type="evidence" value="ECO:0007669"/>
    <property type="project" value="InterPro"/>
</dbReference>
<evidence type="ECO:0000256" key="6">
    <source>
        <dbReference type="ARBA" id="ARBA00023004"/>
    </source>
</evidence>
<evidence type="ECO:0000256" key="5">
    <source>
        <dbReference type="ARBA" id="ARBA00023002"/>
    </source>
</evidence>
<reference evidence="9 10" key="1">
    <citation type="submission" date="2016-02" db="EMBL/GenBank/DDBJ databases">
        <title>Genome analysis of coral dinoflagellate symbionts highlights evolutionary adaptations to a symbiotic lifestyle.</title>
        <authorList>
            <person name="Aranda M."/>
            <person name="Li Y."/>
            <person name="Liew Y.J."/>
            <person name="Baumgarten S."/>
            <person name="Simakov O."/>
            <person name="Wilson M."/>
            <person name="Piel J."/>
            <person name="Ashoor H."/>
            <person name="Bougouffa S."/>
            <person name="Bajic V.B."/>
            <person name="Ryu T."/>
            <person name="Ravasi T."/>
            <person name="Bayer T."/>
            <person name="Micklem G."/>
            <person name="Kim H."/>
            <person name="Bhak J."/>
            <person name="Lajeunesse T.C."/>
            <person name="Voolstra C.R."/>
        </authorList>
    </citation>
    <scope>NUCLEOTIDE SEQUENCE [LARGE SCALE GENOMIC DNA]</scope>
    <source>
        <strain evidence="9 10">CCMP2467</strain>
    </source>
</reference>
<keyword evidence="5" id="KW-0560">Oxidoreductase</keyword>
<protein>
    <submittedName>
        <fullName evidence="9">2-oxoglutarate and iron-dependent oxygenase domain-containing protein 2</fullName>
    </submittedName>
</protein>
<comment type="caution">
    <text evidence="9">The sequence shown here is derived from an EMBL/GenBank/DDBJ whole genome shotgun (WGS) entry which is preliminary data.</text>
</comment>
<feature type="compositionally biased region" description="Basic and acidic residues" evidence="7">
    <location>
        <begin position="691"/>
        <end position="713"/>
    </location>
</feature>
<dbReference type="GO" id="GO:0016705">
    <property type="term" value="F:oxidoreductase activity, acting on paired donors, with incorporation or reduction of molecular oxygen"/>
    <property type="evidence" value="ECO:0007669"/>
    <property type="project" value="InterPro"/>
</dbReference>
<evidence type="ECO:0000256" key="2">
    <source>
        <dbReference type="ARBA" id="ARBA00022723"/>
    </source>
</evidence>
<dbReference type="InterPro" id="IPR016135">
    <property type="entry name" value="UBQ-conjugating_enzyme/RWD"/>
</dbReference>
<dbReference type="Pfam" id="PF00179">
    <property type="entry name" value="UQ_con"/>
    <property type="match status" value="1"/>
</dbReference>
<dbReference type="PROSITE" id="PS51471">
    <property type="entry name" value="FE2OG_OXY"/>
    <property type="match status" value="1"/>
</dbReference>
<keyword evidence="6" id="KW-0408">Iron</keyword>
<keyword evidence="10" id="KW-1185">Reference proteome</keyword>
<evidence type="ECO:0000256" key="1">
    <source>
        <dbReference type="ARBA" id="ARBA00001961"/>
    </source>
</evidence>
<dbReference type="Gene3D" id="3.10.110.10">
    <property type="entry name" value="Ubiquitin Conjugating Enzyme"/>
    <property type="match status" value="1"/>
</dbReference>
<dbReference type="CDD" id="cd00195">
    <property type="entry name" value="UBCc_UEV"/>
    <property type="match status" value="1"/>
</dbReference>